<evidence type="ECO:0008006" key="3">
    <source>
        <dbReference type="Google" id="ProtNLM"/>
    </source>
</evidence>
<dbReference type="RefSeq" id="WP_144046852.1">
    <property type="nucleotide sequence ID" value="NZ_CP041614.1"/>
</dbReference>
<dbReference type="Proteomes" id="UP000315947">
    <property type="component" value="Chromosome"/>
</dbReference>
<organism evidence="1 2">
    <name type="scientific">Shewanella psychropiezotolerans</name>
    <dbReference type="NCBI Taxonomy" id="2593655"/>
    <lineage>
        <taxon>Bacteria</taxon>
        <taxon>Pseudomonadati</taxon>
        <taxon>Pseudomonadota</taxon>
        <taxon>Gammaproteobacteria</taxon>
        <taxon>Alteromonadales</taxon>
        <taxon>Shewanellaceae</taxon>
        <taxon>Shewanella</taxon>
    </lineage>
</organism>
<evidence type="ECO:0000313" key="1">
    <source>
        <dbReference type="EMBL" id="QDO84495.1"/>
    </source>
</evidence>
<dbReference type="EMBL" id="CP041614">
    <property type="protein sequence ID" value="QDO84495.1"/>
    <property type="molecule type" value="Genomic_DNA"/>
</dbReference>
<accession>A0ABX5WZI2</accession>
<keyword evidence="2" id="KW-1185">Reference proteome</keyword>
<protein>
    <recommendedName>
        <fullName evidence="3">DarT domain-containing protein</fullName>
    </recommendedName>
</protein>
<gene>
    <name evidence="1" type="ORF">FM037_16395</name>
</gene>
<evidence type="ECO:0000313" key="2">
    <source>
        <dbReference type="Proteomes" id="UP000315947"/>
    </source>
</evidence>
<proteinExistence type="predicted"/>
<reference evidence="1 2" key="1">
    <citation type="submission" date="2019-07" db="EMBL/GenBank/DDBJ databases">
        <title>Shewanella sp. YLB-06 whole genomic sequence.</title>
        <authorList>
            <person name="Yu L."/>
        </authorList>
    </citation>
    <scope>NUCLEOTIDE SEQUENCE [LARGE SCALE GENOMIC DNA]</scope>
    <source>
        <strain evidence="1 2">YLB-06</strain>
    </source>
</reference>
<sequence>MREDMSDFLIHFTKGEDIEAAYQNLRSIIDQSVVYGSNAKIRDGSNCVCFSEAPISSLKSGLLNPFFYSPYSPFGIITTKEHIYGQGGRPVIYQSEAEFHHLSFGNSWRHMCYEPPAVDFTWEREWRVKTDGYHFHPGNTQIIVPDDSWAQRLIEEHDAEQQWQTLQYSQIMDELLAMQYEEPFPWVVIELENT</sequence>
<name>A0ABX5WZI2_9GAMM</name>